<dbReference type="Proteomes" id="UP000027208">
    <property type="component" value="Unassembled WGS sequence"/>
</dbReference>
<evidence type="ECO:0000313" key="2">
    <source>
        <dbReference type="Proteomes" id="UP000027208"/>
    </source>
</evidence>
<evidence type="ECO:0000313" key="1">
    <source>
        <dbReference type="EMBL" id="KDM57611.1"/>
    </source>
</evidence>
<protein>
    <submittedName>
        <fullName evidence="1">Uncharacterized protein</fullName>
    </submittedName>
</protein>
<comment type="caution">
    <text evidence="1">The sequence shown here is derived from an EMBL/GenBank/DDBJ whole genome shotgun (WGS) entry which is preliminary data.</text>
</comment>
<dbReference type="EMBL" id="JMUI01000002">
    <property type="protein sequence ID" value="KDM57611.1"/>
    <property type="molecule type" value="Genomic_DNA"/>
</dbReference>
<name>A0A2T7FIH1_ACINO</name>
<sequence length="143" mass="15867">MVLKKILLLPMSLMLSMAGCASFGPNATYYMGTTSFNYNPAYTSYDVTLNGYEIGAGFGGGMSSEPVKLGPQTITWKDANTGEVHTSKNIVIITKEQLKGKKYLAAHLYPDDTVEISTSNDWPEPIQKGLDWRTEIWKKIHIN</sequence>
<proteinExistence type="predicted"/>
<reference evidence="1 2" key="1">
    <citation type="submission" date="2014-04" db="EMBL/GenBank/DDBJ databases">
        <title>The Genome Sequence of Acinetobacter baumanii BIDMC 57.</title>
        <authorList>
            <consortium name="The Broad Institute Genomics Platform"/>
            <consortium name="The Broad Institute Genome Sequencing Center for Infectious Disease"/>
            <person name="Murphy C."/>
            <person name="Cosimi L."/>
            <person name="Cerqueira G."/>
            <person name="Feldgarden M."/>
            <person name="Earl A."/>
            <person name="Spencer M.D."/>
            <person name="Fodor A."/>
            <person name="Sautter R.L."/>
            <person name="Hung D."/>
            <person name="Onderdonk A.B."/>
            <person name="Ernst C."/>
            <person name="Delaney M."/>
            <person name="DuBois A."/>
            <person name="Young S.K."/>
            <person name="Zeng Q."/>
            <person name="Gargeya S."/>
            <person name="Abouelleil A."/>
            <person name="Alvarado L."/>
            <person name="Chapman S.B."/>
            <person name="Gainer-Dewar J."/>
            <person name="Goldberg J."/>
            <person name="Griggs A."/>
            <person name="Gujja S."/>
            <person name="Hansen M."/>
            <person name="Howarth C."/>
            <person name="Imamovic A."/>
            <person name="Larimer J."/>
            <person name="Pearson M."/>
            <person name="Poon T.W."/>
            <person name="Priest M."/>
            <person name="Roberts A."/>
            <person name="Saif S."/>
            <person name="Shea T."/>
            <person name="Sykes S."/>
            <person name="Wortman J."/>
            <person name="Nusbaum C."/>
            <person name="Birren B."/>
        </authorList>
    </citation>
    <scope>NUCLEOTIDE SEQUENCE [LARGE SCALE GENOMIC DNA]</scope>
    <source>
        <strain evidence="1 2">BIDMC 57</strain>
    </source>
</reference>
<gene>
    <name evidence="1" type="ORF">AE32_00907</name>
</gene>
<dbReference type="GeneID" id="92795488"/>
<organism evidence="1 2">
    <name type="scientific">Acinetobacter nosocomialis</name>
    <dbReference type="NCBI Taxonomy" id="106654"/>
    <lineage>
        <taxon>Bacteria</taxon>
        <taxon>Pseudomonadati</taxon>
        <taxon>Pseudomonadota</taxon>
        <taxon>Gammaproteobacteria</taxon>
        <taxon>Moraxellales</taxon>
        <taxon>Moraxellaceae</taxon>
        <taxon>Acinetobacter</taxon>
        <taxon>Acinetobacter calcoaceticus/baumannii complex</taxon>
    </lineage>
</organism>
<accession>A0A2T7FIH1</accession>
<dbReference type="RefSeq" id="WP_004888312.1">
    <property type="nucleotide sequence ID" value="NZ_AMZR01000053.1"/>
</dbReference>
<dbReference type="PROSITE" id="PS51257">
    <property type="entry name" value="PROKAR_LIPOPROTEIN"/>
    <property type="match status" value="1"/>
</dbReference>
<dbReference type="AlphaFoldDB" id="A0A2T7FIH1"/>